<feature type="transmembrane region" description="Helical" evidence="1">
    <location>
        <begin position="20"/>
        <end position="45"/>
    </location>
</feature>
<gene>
    <name evidence="2" type="ORF">ACFSRY_16070</name>
</gene>
<dbReference type="EMBL" id="JBHULU010000021">
    <property type="protein sequence ID" value="MFD2515391.1"/>
    <property type="molecule type" value="Genomic_DNA"/>
</dbReference>
<keyword evidence="1" id="KW-0812">Transmembrane</keyword>
<protein>
    <submittedName>
        <fullName evidence="2">Uncharacterized protein</fullName>
    </submittedName>
</protein>
<evidence type="ECO:0000256" key="1">
    <source>
        <dbReference type="SAM" id="Phobius"/>
    </source>
</evidence>
<name>A0ABW5IQL8_9BACT</name>
<dbReference type="RefSeq" id="WP_377510022.1">
    <property type="nucleotide sequence ID" value="NZ_JBHULU010000021.1"/>
</dbReference>
<evidence type="ECO:0000313" key="3">
    <source>
        <dbReference type="Proteomes" id="UP001597544"/>
    </source>
</evidence>
<dbReference type="Proteomes" id="UP001597544">
    <property type="component" value="Unassembled WGS sequence"/>
</dbReference>
<keyword evidence="3" id="KW-1185">Reference proteome</keyword>
<evidence type="ECO:0000313" key="2">
    <source>
        <dbReference type="EMBL" id="MFD2515391.1"/>
    </source>
</evidence>
<keyword evidence="1" id="KW-0472">Membrane</keyword>
<keyword evidence="1" id="KW-1133">Transmembrane helix</keyword>
<accession>A0ABW5IQL8</accession>
<proteinExistence type="predicted"/>
<reference evidence="3" key="1">
    <citation type="journal article" date="2019" name="Int. J. Syst. Evol. Microbiol.">
        <title>The Global Catalogue of Microorganisms (GCM) 10K type strain sequencing project: providing services to taxonomists for standard genome sequencing and annotation.</title>
        <authorList>
            <consortium name="The Broad Institute Genomics Platform"/>
            <consortium name="The Broad Institute Genome Sequencing Center for Infectious Disease"/>
            <person name="Wu L."/>
            <person name="Ma J."/>
        </authorList>
    </citation>
    <scope>NUCLEOTIDE SEQUENCE [LARGE SCALE GENOMIC DNA]</scope>
    <source>
        <strain evidence="3">KCTC 42498</strain>
    </source>
</reference>
<comment type="caution">
    <text evidence="2">The sequence shown here is derived from an EMBL/GenBank/DDBJ whole genome shotgun (WGS) entry which is preliminary data.</text>
</comment>
<sequence length="214" mass="23806">MKKTFIPLITLLPVGILAYMYNLISLLLLVAIALSLAVLLVAGVVKAFHSNLSARWWRVPCMITAVCVAGVIIGLFRPLEPAVVHSGDASDKLAHAYKTDQADRMTIKAYLSMLNDSMAKRDSIRLEQVTLLYKESQISKPIDKFHAAFIFHHSKKSTLFETAQKLAGEAASVSELKDNYVVQWLAKATYDRWMVSLGKAQKYGTQDKFSVSVE</sequence>
<organism evidence="2 3">
    <name type="scientific">Pontibacter locisalis</name>
    <dbReference type="NCBI Taxonomy" id="1719035"/>
    <lineage>
        <taxon>Bacteria</taxon>
        <taxon>Pseudomonadati</taxon>
        <taxon>Bacteroidota</taxon>
        <taxon>Cytophagia</taxon>
        <taxon>Cytophagales</taxon>
        <taxon>Hymenobacteraceae</taxon>
        <taxon>Pontibacter</taxon>
    </lineage>
</organism>
<feature type="transmembrane region" description="Helical" evidence="1">
    <location>
        <begin position="57"/>
        <end position="76"/>
    </location>
</feature>